<dbReference type="GO" id="GO:0016020">
    <property type="term" value="C:membrane"/>
    <property type="evidence" value="ECO:0007669"/>
    <property type="project" value="InterPro"/>
</dbReference>
<dbReference type="EMBL" id="LUKY01000022">
    <property type="protein sequence ID" value="OIZ96457.1"/>
    <property type="molecule type" value="Genomic_DNA"/>
</dbReference>
<dbReference type="InterPro" id="IPR052785">
    <property type="entry name" value="Enterotoxin_cmpnt"/>
</dbReference>
<organism evidence="1 2">
    <name type="scientific">Candidatus Rickettsiella isopodorum</name>
    <dbReference type="NCBI Taxonomy" id="1225476"/>
    <lineage>
        <taxon>Bacteria</taxon>
        <taxon>Pseudomonadati</taxon>
        <taxon>Pseudomonadota</taxon>
        <taxon>Gammaproteobacteria</taxon>
        <taxon>Legionellales</taxon>
        <taxon>Coxiellaceae</taxon>
        <taxon>Rickettsiella</taxon>
    </lineage>
</organism>
<proteinExistence type="predicted"/>
<name>A0A1J8NLW8_9COXI</name>
<reference evidence="1 2" key="1">
    <citation type="submission" date="2016-03" db="EMBL/GenBank/DDBJ databases">
        <title>Comparative genomics of Rickettsiella.</title>
        <authorList>
            <person name="Chandler C."/>
            <person name="Wang Y."/>
        </authorList>
    </citation>
    <scope>NUCLEOTIDE SEQUENCE [LARGE SCALE GENOMIC DNA]</scope>
    <source>
        <strain evidence="1 2">RCFS May 2013</strain>
    </source>
</reference>
<dbReference type="PANTHER" id="PTHR38443">
    <property type="match status" value="1"/>
</dbReference>
<keyword evidence="2" id="KW-1185">Reference proteome</keyword>
<dbReference type="SUPFAM" id="SSF58100">
    <property type="entry name" value="Bacterial hemolysins"/>
    <property type="match status" value="1"/>
</dbReference>
<comment type="caution">
    <text evidence="1">The sequence shown here is derived from an EMBL/GenBank/DDBJ whole genome shotgun (WGS) entry which is preliminary data.</text>
</comment>
<dbReference type="InterPro" id="IPR008414">
    <property type="entry name" value="HBL"/>
</dbReference>
<dbReference type="RefSeq" id="WP_071661813.1">
    <property type="nucleotide sequence ID" value="NZ_LUKY01000022.1"/>
</dbReference>
<dbReference type="AlphaFoldDB" id="A0A1J8NLW8"/>
<dbReference type="CDD" id="cd21116">
    <property type="entry name" value="ClyA-like"/>
    <property type="match status" value="1"/>
</dbReference>
<protein>
    <submittedName>
        <fullName evidence="1">Uncharacterized protein</fullName>
    </submittedName>
</protein>
<evidence type="ECO:0000313" key="2">
    <source>
        <dbReference type="Proteomes" id="UP000183924"/>
    </source>
</evidence>
<accession>A0A1J8NLW8</accession>
<evidence type="ECO:0000313" key="1">
    <source>
        <dbReference type="EMBL" id="OIZ96457.1"/>
    </source>
</evidence>
<dbReference type="Gene3D" id="1.20.1170.10">
    <property type="match status" value="1"/>
</dbReference>
<dbReference type="PANTHER" id="PTHR38443:SF2">
    <property type="entry name" value="NON-HEMOLYTIC ENTEROTOXIN LYTIC COMPONENT L1"/>
    <property type="match status" value="1"/>
</dbReference>
<dbReference type="Pfam" id="PF05791">
    <property type="entry name" value="Bacillus_HBL"/>
    <property type="match status" value="1"/>
</dbReference>
<gene>
    <name evidence="1" type="ORF">A1D18_00190</name>
</gene>
<dbReference type="OrthoDB" id="9786919at2"/>
<dbReference type="Proteomes" id="UP000183924">
    <property type="component" value="Unassembled WGS sequence"/>
</dbReference>
<sequence>MNHFIFEDNQQSAQPITQTIKSLAPADFPIALNQVMTGQSLGQAKAITLLLQKNIKLEKLLDIKILQTQMRDIARSYLDEYIPKILALFTEITGFYNFFDSYYLDINEFFNTLNEADESEKTGLAADVIEAIEDLIKLMVEKKDNSNTLATELQKYLNDQLKLTDTLKNTQKIAEQLYIGEQTEIVPLQTLLKTLAKEINENNAQIASGALHSTKNILKISTSLITEYIPDKKPQPKPDLSKPQIKPTKEIKAAPTPIITGNIQVFSDNKPVPSLYQAKLQHTLIQYRECIEKLKKYSIETAVYIALIQQWDSFTKTISLLEDSIKYLAVAWQGLTDNFSLLKQKFVTQLDTNDIEYIKQQWSLTHNDLSALHEKAINFQNSVHLEVVSTIDAYDRNLLGIPRVKNGRFMQTIIAENSKDNSEA</sequence>
<dbReference type="STRING" id="1225476.A1D18_00190"/>